<dbReference type="InterPro" id="IPR002935">
    <property type="entry name" value="SAM_O-MeTrfase"/>
</dbReference>
<feature type="binding site" evidence="4">
    <location>
        <position position="83"/>
    </location>
    <ligand>
        <name>S-adenosyl-L-methionine</name>
        <dbReference type="ChEBI" id="CHEBI:59789"/>
    </ligand>
</feature>
<keyword evidence="4" id="KW-0819">tRNA processing</keyword>
<dbReference type="EMBL" id="MJEH01000061">
    <property type="protein sequence ID" value="OEH91546.1"/>
    <property type="molecule type" value="Genomic_DNA"/>
</dbReference>
<comment type="caution">
    <text evidence="5">The sequence shown here is derived from an EMBL/GenBank/DDBJ whole genome shotgun (WGS) entry which is preliminary data.</text>
</comment>
<dbReference type="CDD" id="cd02440">
    <property type="entry name" value="AdoMet_MTases"/>
    <property type="match status" value="1"/>
</dbReference>
<protein>
    <recommendedName>
        <fullName evidence="4">tRNA 5-hydroxyuridine methyltransferase</fullName>
        <ecNumber evidence="4">2.1.1.-</ecNumber>
    </recommendedName>
    <alternativeName>
        <fullName evidence="4">ho5U methyltransferase</fullName>
    </alternativeName>
</protein>
<keyword evidence="6" id="KW-1185">Reference proteome</keyword>
<comment type="catalytic activity">
    <reaction evidence="4">
        <text>5-hydroxyuridine(34) in tRNA + S-adenosyl-L-methionine = 5-methoxyuridine(34) in tRNA + S-adenosyl-L-homocysteine + H(+)</text>
        <dbReference type="Rhea" id="RHEA:60524"/>
        <dbReference type="Rhea" id="RHEA-COMP:13381"/>
        <dbReference type="Rhea" id="RHEA-COMP:15591"/>
        <dbReference type="ChEBI" id="CHEBI:15378"/>
        <dbReference type="ChEBI" id="CHEBI:57856"/>
        <dbReference type="ChEBI" id="CHEBI:59789"/>
        <dbReference type="ChEBI" id="CHEBI:136877"/>
        <dbReference type="ChEBI" id="CHEBI:143860"/>
    </reaction>
</comment>
<dbReference type="GO" id="GO:0030488">
    <property type="term" value="P:tRNA methylation"/>
    <property type="evidence" value="ECO:0007669"/>
    <property type="project" value="UniProtKB-UniRule"/>
</dbReference>
<dbReference type="PROSITE" id="PS51682">
    <property type="entry name" value="SAM_OMT_I"/>
    <property type="match status" value="1"/>
</dbReference>
<feature type="binding site" evidence="4">
    <location>
        <position position="131"/>
    </location>
    <ligand>
        <name>Mg(2+)</name>
        <dbReference type="ChEBI" id="CHEBI:18420"/>
    </ligand>
</feature>
<dbReference type="EC" id="2.1.1.-" evidence="4"/>
<dbReference type="Pfam" id="PF01596">
    <property type="entry name" value="Methyltransf_3"/>
    <property type="match status" value="1"/>
</dbReference>
<evidence type="ECO:0000313" key="5">
    <source>
        <dbReference type="EMBL" id="OEH91546.1"/>
    </source>
</evidence>
<dbReference type="PANTHER" id="PTHR10509:SF14">
    <property type="entry name" value="CAFFEOYL-COA O-METHYLTRANSFERASE 3-RELATED"/>
    <property type="match status" value="1"/>
</dbReference>
<dbReference type="Gene3D" id="3.40.50.150">
    <property type="entry name" value="Vaccinia Virus protein VP39"/>
    <property type="match status" value="1"/>
</dbReference>
<dbReference type="InterPro" id="IPR029063">
    <property type="entry name" value="SAM-dependent_MTases_sf"/>
</dbReference>
<evidence type="ECO:0000256" key="4">
    <source>
        <dbReference type="HAMAP-Rule" id="MF_02217"/>
    </source>
</evidence>
<organism evidence="5 6">
    <name type="scientific">Bacillus solimangrovi</name>
    <dbReference type="NCBI Taxonomy" id="1305675"/>
    <lineage>
        <taxon>Bacteria</taxon>
        <taxon>Bacillati</taxon>
        <taxon>Bacillota</taxon>
        <taxon>Bacilli</taxon>
        <taxon>Bacillales</taxon>
        <taxon>Bacillaceae</taxon>
        <taxon>Bacillus</taxon>
    </lineage>
</organism>
<dbReference type="HAMAP" id="MF_02217">
    <property type="entry name" value="TrmR_methyltr"/>
    <property type="match status" value="1"/>
</dbReference>
<dbReference type="GO" id="GO:0016300">
    <property type="term" value="F:tRNA (uridine) methyltransferase activity"/>
    <property type="evidence" value="ECO:0007669"/>
    <property type="project" value="UniProtKB-UniRule"/>
</dbReference>
<comment type="subunit">
    <text evidence="4">Homodimer.</text>
</comment>
<evidence type="ECO:0000256" key="1">
    <source>
        <dbReference type="ARBA" id="ARBA00022603"/>
    </source>
</evidence>
<reference evidence="5 6" key="1">
    <citation type="submission" date="2016-08" db="EMBL/GenBank/DDBJ databases">
        <title>Genome of Bacillus solimangrovi GH2-4.</title>
        <authorList>
            <person name="Lim S."/>
            <person name="Kim B.-C."/>
        </authorList>
    </citation>
    <scope>NUCLEOTIDE SEQUENCE [LARGE SCALE GENOMIC DNA]</scope>
    <source>
        <strain evidence="5 6">GH2-4</strain>
    </source>
</reference>
<dbReference type="GO" id="GO:0008757">
    <property type="term" value="F:S-adenosylmethionine-dependent methyltransferase activity"/>
    <property type="evidence" value="ECO:0007669"/>
    <property type="project" value="TreeGrafter"/>
</dbReference>
<dbReference type="GO" id="GO:0000287">
    <property type="term" value="F:magnesium ion binding"/>
    <property type="evidence" value="ECO:0007669"/>
    <property type="project" value="UniProtKB-UniRule"/>
</dbReference>
<feature type="binding site" evidence="4">
    <location>
        <position position="157"/>
    </location>
    <ligand>
        <name>Mg(2+)</name>
        <dbReference type="ChEBI" id="CHEBI:18420"/>
    </ligand>
</feature>
<accession>A0A1E5LBT3</accession>
<evidence type="ECO:0000256" key="2">
    <source>
        <dbReference type="ARBA" id="ARBA00022679"/>
    </source>
</evidence>
<feature type="binding site" evidence="4">
    <location>
        <position position="131"/>
    </location>
    <ligand>
        <name>S-adenosyl-L-methionine</name>
        <dbReference type="ChEBI" id="CHEBI:59789"/>
    </ligand>
</feature>
<feature type="binding site" evidence="4">
    <location>
        <position position="158"/>
    </location>
    <ligand>
        <name>Mg(2+)</name>
        <dbReference type="ChEBI" id="CHEBI:18420"/>
    </ligand>
</feature>
<comment type="similarity">
    <text evidence="4">Belongs to the class I-like SAM-binding methyltransferase superfamily. Cation-dependent O-methyltransferase family.</text>
</comment>
<sequence length="212" mass="24440">MISNEITDYVEGLIGKRTELVLEMEKFAKEHDVPIMELIGMETMLTLLRMKQPKKILEVGTAIGYSAIRMAQELPRVEIVTIERDKERYEKALEYIERAQLSNRINVLYGDALEQQGQAGECAPYDCIFIDAAKGQYQKFFELYTPFLSKQGIVISDNVLFKGFVAKEEEASKRTRKIAMKIRHYNEWLFEQVEYDTTLLPVGDGIAVSQKR</sequence>
<dbReference type="Proteomes" id="UP000095209">
    <property type="component" value="Unassembled WGS sequence"/>
</dbReference>
<dbReference type="InterPro" id="IPR043675">
    <property type="entry name" value="TrmR_methyltr"/>
</dbReference>
<keyword evidence="1 4" id="KW-0489">Methyltransferase</keyword>
<keyword evidence="4" id="KW-0460">Magnesium</keyword>
<keyword evidence="4" id="KW-0479">Metal-binding</keyword>
<feature type="binding site" evidence="4">
    <location>
        <position position="36"/>
    </location>
    <ligand>
        <name>S-adenosyl-L-methionine</name>
        <dbReference type="ChEBI" id="CHEBI:59789"/>
    </ligand>
</feature>
<feature type="binding site" evidence="4">
    <location>
        <position position="66"/>
    </location>
    <ligand>
        <name>S-adenosyl-L-methionine</name>
        <dbReference type="ChEBI" id="CHEBI:59789"/>
    </ligand>
</feature>
<dbReference type="STRING" id="1305675.BFG57_05240"/>
<dbReference type="AlphaFoldDB" id="A0A1E5LBT3"/>
<name>A0A1E5LBT3_9BACI</name>
<dbReference type="OrthoDB" id="9799672at2"/>
<evidence type="ECO:0000256" key="3">
    <source>
        <dbReference type="ARBA" id="ARBA00022691"/>
    </source>
</evidence>
<proteinExistence type="inferred from homology"/>
<gene>
    <name evidence="4" type="primary">trmR</name>
    <name evidence="5" type="ORF">BFG57_05240</name>
</gene>
<evidence type="ECO:0000313" key="6">
    <source>
        <dbReference type="Proteomes" id="UP000095209"/>
    </source>
</evidence>
<comment type="function">
    <text evidence="4">Catalyzes the methylation of 5-hydroxyuridine (ho5U) to form 5-methoxyuridine (mo5U) at position 34 in tRNAs.</text>
</comment>
<dbReference type="GO" id="GO:0008171">
    <property type="term" value="F:O-methyltransferase activity"/>
    <property type="evidence" value="ECO:0007669"/>
    <property type="project" value="InterPro"/>
</dbReference>
<dbReference type="PANTHER" id="PTHR10509">
    <property type="entry name" value="O-METHYLTRANSFERASE-RELATED"/>
    <property type="match status" value="1"/>
</dbReference>
<dbReference type="InterPro" id="IPR050362">
    <property type="entry name" value="Cation-dep_OMT"/>
</dbReference>
<dbReference type="SUPFAM" id="SSF53335">
    <property type="entry name" value="S-adenosyl-L-methionine-dependent methyltransferases"/>
    <property type="match status" value="1"/>
</dbReference>
<keyword evidence="3 4" id="KW-0949">S-adenosyl-L-methionine</keyword>
<feature type="binding site" evidence="4">
    <location>
        <begin position="111"/>
        <end position="112"/>
    </location>
    <ligand>
        <name>S-adenosyl-L-methionine</name>
        <dbReference type="ChEBI" id="CHEBI:59789"/>
    </ligand>
</feature>
<keyword evidence="2 4" id="KW-0808">Transferase</keyword>
<dbReference type="RefSeq" id="WP_069718554.1">
    <property type="nucleotide sequence ID" value="NZ_MJEH01000061.1"/>
</dbReference>